<comment type="caution">
    <text evidence="2">The sequence shown here is derived from an EMBL/GenBank/DDBJ whole genome shotgun (WGS) entry which is preliminary data.</text>
</comment>
<dbReference type="OrthoDB" id="9814432at2"/>
<keyword evidence="3" id="KW-1185">Reference proteome</keyword>
<gene>
    <name evidence="2" type="ORF">E4O92_05140</name>
</gene>
<dbReference type="Proteomes" id="UP000297258">
    <property type="component" value="Unassembled WGS sequence"/>
</dbReference>
<organism evidence="2 3">
    <name type="scientific">Massilia horti</name>
    <dbReference type="NCBI Taxonomy" id="2562153"/>
    <lineage>
        <taxon>Bacteria</taxon>
        <taxon>Pseudomonadati</taxon>
        <taxon>Pseudomonadota</taxon>
        <taxon>Betaproteobacteria</taxon>
        <taxon>Burkholderiales</taxon>
        <taxon>Oxalobacteraceae</taxon>
        <taxon>Telluria group</taxon>
        <taxon>Massilia</taxon>
    </lineage>
</organism>
<dbReference type="AlphaFoldDB" id="A0A4Y9T366"/>
<evidence type="ECO:0000313" key="2">
    <source>
        <dbReference type="EMBL" id="TFW34042.1"/>
    </source>
</evidence>
<sequence length="84" mass="9080">MSRLLFWIALAVLVVFAIRAKLRELASKSTPAAGQRPAAAPPQPQSERMTSCAHCGVYFPASEAVTADGREYCCPAHVRLPPKN</sequence>
<protein>
    <recommendedName>
        <fullName evidence="4">Preprotein translocase subunit YajC</fullName>
    </recommendedName>
</protein>
<dbReference type="InterPro" id="IPR049708">
    <property type="entry name" value="PP0621-like"/>
</dbReference>
<dbReference type="NCBIfam" id="NF041023">
    <property type="entry name" value="PP0621_fam"/>
    <property type="match status" value="1"/>
</dbReference>
<evidence type="ECO:0000256" key="1">
    <source>
        <dbReference type="SAM" id="MobiDB-lite"/>
    </source>
</evidence>
<dbReference type="EMBL" id="SPUM01000031">
    <property type="protein sequence ID" value="TFW34042.1"/>
    <property type="molecule type" value="Genomic_DNA"/>
</dbReference>
<evidence type="ECO:0000313" key="3">
    <source>
        <dbReference type="Proteomes" id="UP000297258"/>
    </source>
</evidence>
<name>A0A4Y9T366_9BURK</name>
<evidence type="ECO:0008006" key="4">
    <source>
        <dbReference type="Google" id="ProtNLM"/>
    </source>
</evidence>
<feature type="region of interest" description="Disordered" evidence="1">
    <location>
        <begin position="27"/>
        <end position="46"/>
    </location>
</feature>
<reference evidence="2 3" key="1">
    <citation type="submission" date="2019-03" db="EMBL/GenBank/DDBJ databases">
        <title>Draft genome of Massilia hortus sp. nov., a novel bacterial species of the Oxalobacteraceae family.</title>
        <authorList>
            <person name="Peta V."/>
            <person name="Raths R."/>
            <person name="Bucking H."/>
        </authorList>
    </citation>
    <scope>NUCLEOTIDE SEQUENCE [LARGE SCALE GENOMIC DNA]</scope>
    <source>
        <strain evidence="2 3">ONC3</strain>
    </source>
</reference>
<dbReference type="RefSeq" id="WP_135188676.1">
    <property type="nucleotide sequence ID" value="NZ_SPUM01000031.1"/>
</dbReference>
<accession>A0A4Y9T366</accession>
<proteinExistence type="predicted"/>